<evidence type="ECO:0000313" key="2">
    <source>
        <dbReference type="Proteomes" id="UP001168972"/>
    </source>
</evidence>
<keyword evidence="2" id="KW-1185">Reference proteome</keyword>
<dbReference type="SUPFAM" id="SSF55486">
    <property type="entry name" value="Metalloproteases ('zincins'), catalytic domain"/>
    <property type="match status" value="1"/>
</dbReference>
<name>A0AA39KPY2_MICHY</name>
<dbReference type="Proteomes" id="UP001168972">
    <property type="component" value="Unassembled WGS sequence"/>
</dbReference>
<feature type="non-terminal residue" evidence="1">
    <location>
        <position position="1"/>
    </location>
</feature>
<protein>
    <submittedName>
        <fullName evidence="1">Uncharacterized protein</fullName>
    </submittedName>
</protein>
<feature type="non-terminal residue" evidence="1">
    <location>
        <position position="189"/>
    </location>
</feature>
<dbReference type="Gene3D" id="3.40.390.10">
    <property type="entry name" value="Collagenase (Catalytic Domain)"/>
    <property type="match status" value="1"/>
</dbReference>
<dbReference type="InterPro" id="IPR024079">
    <property type="entry name" value="MetalloPept_cat_dom_sf"/>
</dbReference>
<sequence length="189" mass="21681">IDESDKYTTIVSYVITLFNGVDMLYSKLKETKVQINIAGIIIGTKKMSFTFLNECRHTWFDGRVIVKKMDAKCANKKIISFLKARQNKISLDSYDAVVFLTRQRLFYMNNGGGFDYTSKHYVVVDDKKFSLGKKIDDSLISSHAAIGLALFMNNLFKYKIENKEIILSTTVTDYGYFHNYPTIAHELGH</sequence>
<dbReference type="AlphaFoldDB" id="A0AA39KPY2"/>
<gene>
    <name evidence="1" type="ORF">PV327_011595</name>
</gene>
<comment type="caution">
    <text evidence="1">The sequence shown here is derived from an EMBL/GenBank/DDBJ whole genome shotgun (WGS) entry which is preliminary data.</text>
</comment>
<accession>A0AA39KPY2</accession>
<reference evidence="1" key="1">
    <citation type="journal article" date="2023" name="bioRxiv">
        <title>Scaffold-level genome assemblies of two parasitoid biocontrol wasps reveal the parthenogenesis mechanism and an associated novel virus.</title>
        <authorList>
            <person name="Inwood S."/>
            <person name="Skelly J."/>
            <person name="Guhlin J."/>
            <person name="Harrop T."/>
            <person name="Goldson S."/>
            <person name="Dearden P."/>
        </authorList>
    </citation>
    <scope>NUCLEOTIDE SEQUENCE</scope>
    <source>
        <strain evidence="1">Lincoln</strain>
        <tissue evidence="1">Whole body</tissue>
    </source>
</reference>
<reference evidence="1" key="2">
    <citation type="submission" date="2023-03" db="EMBL/GenBank/DDBJ databases">
        <authorList>
            <person name="Inwood S.N."/>
            <person name="Skelly J.G."/>
            <person name="Guhlin J."/>
            <person name="Harrop T.W.R."/>
            <person name="Goldson S.G."/>
            <person name="Dearden P.K."/>
        </authorList>
    </citation>
    <scope>NUCLEOTIDE SEQUENCE</scope>
    <source>
        <strain evidence="1">Lincoln</strain>
        <tissue evidence="1">Whole body</tissue>
    </source>
</reference>
<proteinExistence type="predicted"/>
<dbReference type="EMBL" id="JAQQBR010001180">
    <property type="protein sequence ID" value="KAK0169407.1"/>
    <property type="molecule type" value="Genomic_DNA"/>
</dbReference>
<evidence type="ECO:0000313" key="1">
    <source>
        <dbReference type="EMBL" id="KAK0169407.1"/>
    </source>
</evidence>
<dbReference type="GO" id="GO:0008237">
    <property type="term" value="F:metallopeptidase activity"/>
    <property type="evidence" value="ECO:0007669"/>
    <property type="project" value="InterPro"/>
</dbReference>
<organism evidence="1 2">
    <name type="scientific">Microctonus hyperodae</name>
    <name type="common">Parasitoid wasp</name>
    <dbReference type="NCBI Taxonomy" id="165561"/>
    <lineage>
        <taxon>Eukaryota</taxon>
        <taxon>Metazoa</taxon>
        <taxon>Ecdysozoa</taxon>
        <taxon>Arthropoda</taxon>
        <taxon>Hexapoda</taxon>
        <taxon>Insecta</taxon>
        <taxon>Pterygota</taxon>
        <taxon>Neoptera</taxon>
        <taxon>Endopterygota</taxon>
        <taxon>Hymenoptera</taxon>
        <taxon>Apocrita</taxon>
        <taxon>Ichneumonoidea</taxon>
        <taxon>Braconidae</taxon>
        <taxon>Euphorinae</taxon>
        <taxon>Microctonus</taxon>
    </lineage>
</organism>